<organism evidence="2">
    <name type="scientific">bioreactor metagenome</name>
    <dbReference type="NCBI Taxonomy" id="1076179"/>
    <lineage>
        <taxon>unclassified sequences</taxon>
        <taxon>metagenomes</taxon>
        <taxon>ecological metagenomes</taxon>
    </lineage>
</organism>
<gene>
    <name evidence="2" type="ORF">SDC9_115288</name>
</gene>
<dbReference type="AlphaFoldDB" id="A0A645BSK9"/>
<comment type="caution">
    <text evidence="2">The sequence shown here is derived from an EMBL/GenBank/DDBJ whole genome shotgun (WGS) entry which is preliminary data.</text>
</comment>
<feature type="domain" description="DUF7479" evidence="1">
    <location>
        <begin position="13"/>
        <end position="71"/>
    </location>
</feature>
<evidence type="ECO:0000259" key="1">
    <source>
        <dbReference type="Pfam" id="PF24292"/>
    </source>
</evidence>
<dbReference type="InterPro" id="IPR054656">
    <property type="entry name" value="DVU_1557-like"/>
</dbReference>
<dbReference type="InterPro" id="IPR055902">
    <property type="entry name" value="DUF7479"/>
</dbReference>
<dbReference type="NCBIfam" id="NF045645">
    <property type="entry name" value="DVU_1557_fam"/>
    <property type="match status" value="1"/>
</dbReference>
<sequence>MKELVKSFEKYGEYRCASCGCPLELRKTDITYLGSVFSVHLPVCPSCGMAFVPEELATGKMLEVEKILEDK</sequence>
<evidence type="ECO:0000313" key="2">
    <source>
        <dbReference type="EMBL" id="MPM68356.1"/>
    </source>
</evidence>
<dbReference type="Pfam" id="PF24292">
    <property type="entry name" value="DUF7479"/>
    <property type="match status" value="1"/>
</dbReference>
<dbReference type="EMBL" id="VSSQ01022211">
    <property type="protein sequence ID" value="MPM68356.1"/>
    <property type="molecule type" value="Genomic_DNA"/>
</dbReference>
<name>A0A645BSK9_9ZZZZ</name>
<protein>
    <recommendedName>
        <fullName evidence="1">DUF7479 domain-containing protein</fullName>
    </recommendedName>
</protein>
<accession>A0A645BSK9</accession>
<reference evidence="2" key="1">
    <citation type="submission" date="2019-08" db="EMBL/GenBank/DDBJ databases">
        <authorList>
            <person name="Kucharzyk K."/>
            <person name="Murdoch R.W."/>
            <person name="Higgins S."/>
            <person name="Loffler F."/>
        </authorList>
    </citation>
    <scope>NUCLEOTIDE SEQUENCE</scope>
</reference>
<proteinExistence type="predicted"/>